<reference evidence="6 8" key="2">
    <citation type="submission" date="2018-09" db="EMBL/GenBank/DDBJ databases">
        <title>Murine metabolic-syndrome-specific gut microbial biobank.</title>
        <authorList>
            <person name="Liu C."/>
        </authorList>
    </citation>
    <scope>NUCLEOTIDE SEQUENCE [LARGE SCALE GENOMIC DNA]</scope>
    <source>
        <strain evidence="6 8">8-P5</strain>
    </source>
</reference>
<evidence type="ECO:0000313" key="9">
    <source>
        <dbReference type="Proteomes" id="UP000450599"/>
    </source>
</evidence>
<dbReference type="GO" id="GO:0004668">
    <property type="term" value="F:protein-arginine deiminase activity"/>
    <property type="evidence" value="ECO:0007669"/>
    <property type="project" value="InterPro"/>
</dbReference>
<evidence type="ECO:0000313" key="4">
    <source>
        <dbReference type="EMBL" id="MRY83376.1"/>
    </source>
</evidence>
<dbReference type="Gene3D" id="3.75.10.10">
    <property type="entry name" value="L-arginine/glycine Amidinotransferase, Chain A"/>
    <property type="match status" value="1"/>
</dbReference>
<dbReference type="Proteomes" id="UP001210126">
    <property type="component" value="Unassembled WGS sequence"/>
</dbReference>
<dbReference type="EMBL" id="RAYI01000014">
    <property type="protein sequence ID" value="RLT73684.1"/>
    <property type="molecule type" value="Genomic_DNA"/>
</dbReference>
<dbReference type="PANTHER" id="PTHR31377">
    <property type="entry name" value="AGMATINE DEIMINASE-RELATED"/>
    <property type="match status" value="1"/>
</dbReference>
<dbReference type="Pfam" id="PF04371">
    <property type="entry name" value="PAD_porph"/>
    <property type="match status" value="1"/>
</dbReference>
<dbReference type="SUPFAM" id="SSF55909">
    <property type="entry name" value="Pentein"/>
    <property type="match status" value="1"/>
</dbReference>
<reference evidence="9 10" key="3">
    <citation type="journal article" date="2019" name="Nat. Med.">
        <title>A library of human gut bacterial isolates paired with longitudinal multiomics data enables mechanistic microbiome research.</title>
        <authorList>
            <person name="Poyet M."/>
            <person name="Groussin M."/>
            <person name="Gibbons S.M."/>
            <person name="Avila-Pacheco J."/>
            <person name="Jiang X."/>
            <person name="Kearney S.M."/>
            <person name="Perrotta A.R."/>
            <person name="Berdy B."/>
            <person name="Zhao S."/>
            <person name="Lieberman T.D."/>
            <person name="Swanson P.K."/>
            <person name="Smith M."/>
            <person name="Roesemann S."/>
            <person name="Alexander J.E."/>
            <person name="Rich S.A."/>
            <person name="Livny J."/>
            <person name="Vlamakis H."/>
            <person name="Clish C."/>
            <person name="Bullock K."/>
            <person name="Deik A."/>
            <person name="Scott J."/>
            <person name="Pierce K.A."/>
            <person name="Xavier R.J."/>
            <person name="Alm E.J."/>
        </authorList>
    </citation>
    <scope>NUCLEOTIDE SEQUENCE [LARGE SCALE GENOMIC DNA]</scope>
    <source>
        <strain evidence="5 10">BIOML-A10</strain>
        <strain evidence="4 9">BIOML-A11</strain>
    </source>
</reference>
<dbReference type="RefSeq" id="WP_009018133.1">
    <property type="nucleotide sequence ID" value="NZ_BAABYH010000001.1"/>
</dbReference>
<evidence type="ECO:0000313" key="2">
    <source>
        <dbReference type="EMBL" id="CUQ45386.1"/>
    </source>
</evidence>
<dbReference type="EMBL" id="WKMW01000003">
    <property type="protein sequence ID" value="MRY83376.1"/>
    <property type="molecule type" value="Genomic_DNA"/>
</dbReference>
<dbReference type="Proteomes" id="UP000471216">
    <property type="component" value="Unassembled WGS sequence"/>
</dbReference>
<reference evidence="2 7" key="1">
    <citation type="submission" date="2015-09" db="EMBL/GenBank/DDBJ databases">
        <authorList>
            <consortium name="Pathogen Informatics"/>
        </authorList>
    </citation>
    <scope>NUCLEOTIDE SEQUENCE [LARGE SCALE GENOMIC DNA]</scope>
    <source>
        <strain evidence="2 7">2789STDY5834948</strain>
    </source>
</reference>
<dbReference type="AlphaFoldDB" id="A0A174WIE9"/>
<dbReference type="PANTHER" id="PTHR31377:SF0">
    <property type="entry name" value="AGMATINE DEIMINASE-RELATED"/>
    <property type="match status" value="1"/>
</dbReference>
<dbReference type="OrthoDB" id="7871381at2"/>
<accession>A0A174WIE9</accession>
<dbReference type="EMBL" id="JAQMPJ010000005">
    <property type="protein sequence ID" value="MDB9005071.1"/>
    <property type="molecule type" value="Genomic_DNA"/>
</dbReference>
<dbReference type="GO" id="GO:0009446">
    <property type="term" value="P:putrescine biosynthetic process"/>
    <property type="evidence" value="ECO:0007669"/>
    <property type="project" value="InterPro"/>
</dbReference>
<evidence type="ECO:0000256" key="1">
    <source>
        <dbReference type="ARBA" id="ARBA00022801"/>
    </source>
</evidence>
<dbReference type="InterPro" id="IPR007466">
    <property type="entry name" value="Peptidyl-Arg-deiminase_porph"/>
</dbReference>
<evidence type="ECO:0000313" key="8">
    <source>
        <dbReference type="Proteomes" id="UP000278164"/>
    </source>
</evidence>
<organism evidence="2 7">
    <name type="scientific">Parabacteroides distasonis</name>
    <dbReference type="NCBI Taxonomy" id="823"/>
    <lineage>
        <taxon>Bacteria</taxon>
        <taxon>Pseudomonadati</taxon>
        <taxon>Bacteroidota</taxon>
        <taxon>Bacteroidia</taxon>
        <taxon>Bacteroidales</taxon>
        <taxon>Tannerellaceae</taxon>
        <taxon>Parabacteroides</taxon>
    </lineage>
</organism>
<evidence type="ECO:0000313" key="7">
    <source>
        <dbReference type="Proteomes" id="UP000095332"/>
    </source>
</evidence>
<evidence type="ECO:0000313" key="10">
    <source>
        <dbReference type="Proteomes" id="UP000471216"/>
    </source>
</evidence>
<dbReference type="Proteomes" id="UP000450599">
    <property type="component" value="Unassembled WGS sequence"/>
</dbReference>
<sequence length="297" mass="34114">MVLSENQKNKVYFSNLLALNYPSIWKEICNVLSIYGYSAGRLTYTKDYWCRDFMPIQVGSNEFVQFQYDPDYLTDLRKYKTNPNDTVKHITDFTPKISKSKLLVDGGNIVVCNNINEETWVVMTEKVLIENPDFSKAEITSMLEKDLGAKIVWLPWDTSDECGHTDGIVNFINGLSSKPSIMAYFSLYPKNIAKEMRKLLNDVFDTHELIFTHDEKNNWAYVNLLRTKDFVIVPGLGTDSDNEAMGQIERLYPDYKGRIHQIIIAPIVEEYGGAFNCLTWTVNTEDIDSYISIPGFV</sequence>
<dbReference type="GO" id="GO:0047632">
    <property type="term" value="F:agmatine deiminase activity"/>
    <property type="evidence" value="ECO:0007669"/>
    <property type="project" value="TreeGrafter"/>
</dbReference>
<proteinExistence type="predicted"/>
<reference evidence="3" key="4">
    <citation type="submission" date="2023-01" db="EMBL/GenBank/DDBJ databases">
        <title>Human gut microbiome strain richness.</title>
        <authorList>
            <person name="Chen-Liaw A."/>
        </authorList>
    </citation>
    <scope>NUCLEOTIDE SEQUENCE</scope>
    <source>
        <strain evidence="3">RTP21484st1_E5_RTP21484_190118</strain>
    </source>
</reference>
<evidence type="ECO:0000313" key="3">
    <source>
        <dbReference type="EMBL" id="MDB9005071.1"/>
    </source>
</evidence>
<evidence type="ECO:0000313" key="6">
    <source>
        <dbReference type="EMBL" id="RLT73684.1"/>
    </source>
</evidence>
<dbReference type="Proteomes" id="UP000278164">
    <property type="component" value="Unassembled WGS sequence"/>
</dbReference>
<name>A0A174WIE9_PARDI</name>
<gene>
    <name evidence="6" type="ORF">D7V78_08665</name>
    <name evidence="2" type="ORF">ERS852560_03030</name>
    <name evidence="5" type="ORF">GKD54_05860</name>
    <name evidence="4" type="ORF">GKD58_03660</name>
    <name evidence="3" type="ORF">PN599_08660</name>
</gene>
<keyword evidence="1" id="KW-0378">Hydrolase</keyword>
<dbReference type="EMBL" id="WKMX01000005">
    <property type="protein sequence ID" value="MRZ05752.1"/>
    <property type="molecule type" value="Genomic_DNA"/>
</dbReference>
<protein>
    <submittedName>
        <fullName evidence="2 3">Agmatine deiminase</fullName>
    </submittedName>
    <submittedName>
        <fullName evidence="4">Peptide ABC transporter permease</fullName>
    </submittedName>
</protein>
<dbReference type="EMBL" id="CZBM01000013">
    <property type="protein sequence ID" value="CUQ45386.1"/>
    <property type="molecule type" value="Genomic_DNA"/>
</dbReference>
<evidence type="ECO:0000313" key="5">
    <source>
        <dbReference type="EMBL" id="MRZ05752.1"/>
    </source>
</evidence>
<dbReference type="Proteomes" id="UP000095332">
    <property type="component" value="Unassembled WGS sequence"/>
</dbReference>